<evidence type="ECO:0000259" key="2">
    <source>
        <dbReference type="Pfam" id="PF01575"/>
    </source>
</evidence>
<dbReference type="STRING" id="1423813.FC26_GL000085"/>
<feature type="domain" description="MaoC-like" evidence="2">
    <location>
        <begin position="32"/>
        <end position="136"/>
    </location>
</feature>
<dbReference type="PATRIC" id="fig|1423813.3.peg.87"/>
<dbReference type="InterPro" id="IPR050965">
    <property type="entry name" value="UPF0336/Enoyl-CoA_hydratase"/>
</dbReference>
<sequence>MNARIKAANLMEKYHTITEDEIEVGMTSEFCKEVTQENIERFAQITGDENPLHMDDEFASQTQFGGRIAHGMYSASLISAVIGMKMPGPGAVYLGQTLNFKAPVHFGDVLVAQATVAKIVTKAKFKIVEIETKVTNQNGTIVTDGRATVIPAKK</sequence>
<reference evidence="3 4" key="1">
    <citation type="journal article" date="2015" name="Genome Announc.">
        <title>Expanding the biotechnology potential of lactobacilli through comparative genomics of 213 strains and associated genera.</title>
        <authorList>
            <person name="Sun Z."/>
            <person name="Harris H.M."/>
            <person name="McCann A."/>
            <person name="Guo C."/>
            <person name="Argimon S."/>
            <person name="Zhang W."/>
            <person name="Yang X."/>
            <person name="Jeffery I.B."/>
            <person name="Cooney J.C."/>
            <person name="Kagawa T.F."/>
            <person name="Liu W."/>
            <person name="Song Y."/>
            <person name="Salvetti E."/>
            <person name="Wrobel A."/>
            <person name="Rasinkangas P."/>
            <person name="Parkhill J."/>
            <person name="Rea M.C."/>
            <person name="O'Sullivan O."/>
            <person name="Ritari J."/>
            <person name="Douillard F.P."/>
            <person name="Paul Ross R."/>
            <person name="Yang R."/>
            <person name="Briner A.E."/>
            <person name="Felis G.E."/>
            <person name="de Vos W.M."/>
            <person name="Barrangou R."/>
            <person name="Klaenhammer T.R."/>
            <person name="Caufield P.W."/>
            <person name="Cui Y."/>
            <person name="Zhang H."/>
            <person name="O'Toole P.W."/>
        </authorList>
    </citation>
    <scope>NUCLEOTIDE SEQUENCE [LARGE SCALE GENOMIC DNA]</scope>
    <source>
        <strain evidence="3 4">DSM 20634</strain>
    </source>
</reference>
<dbReference type="PANTHER" id="PTHR43437:SF3">
    <property type="entry name" value="HYDROXYACYL-THIOESTER DEHYDRATASE TYPE 2, MITOCHONDRIAL"/>
    <property type="match status" value="1"/>
</dbReference>
<dbReference type="SUPFAM" id="SSF54637">
    <property type="entry name" value="Thioesterase/thiol ester dehydrase-isomerase"/>
    <property type="match status" value="1"/>
</dbReference>
<evidence type="ECO:0000256" key="1">
    <source>
        <dbReference type="ARBA" id="ARBA00023239"/>
    </source>
</evidence>
<comment type="caution">
    <text evidence="3">The sequence shown here is derived from an EMBL/GenBank/DDBJ whole genome shotgun (WGS) entry which is preliminary data.</text>
</comment>
<name>A0A0R2ADG3_9LACO</name>
<dbReference type="PANTHER" id="PTHR43437">
    <property type="entry name" value="HYDROXYACYL-THIOESTER DEHYDRATASE TYPE 2, MITOCHONDRIAL-RELATED"/>
    <property type="match status" value="1"/>
</dbReference>
<dbReference type="Proteomes" id="UP000051733">
    <property type="component" value="Unassembled WGS sequence"/>
</dbReference>
<evidence type="ECO:0000313" key="3">
    <source>
        <dbReference type="EMBL" id="KRM62299.1"/>
    </source>
</evidence>
<dbReference type="InterPro" id="IPR029069">
    <property type="entry name" value="HotDog_dom_sf"/>
</dbReference>
<dbReference type="CDD" id="cd03449">
    <property type="entry name" value="R_hydratase"/>
    <property type="match status" value="1"/>
</dbReference>
<dbReference type="GO" id="GO:0006633">
    <property type="term" value="P:fatty acid biosynthetic process"/>
    <property type="evidence" value="ECO:0007669"/>
    <property type="project" value="InterPro"/>
</dbReference>
<dbReference type="PRINTS" id="PR01483">
    <property type="entry name" value="FASYNTHASE"/>
</dbReference>
<dbReference type="GO" id="GO:0005835">
    <property type="term" value="C:fatty acid synthase complex"/>
    <property type="evidence" value="ECO:0007669"/>
    <property type="project" value="InterPro"/>
</dbReference>
<dbReference type="EMBL" id="AYYY01000007">
    <property type="protein sequence ID" value="KRM62299.1"/>
    <property type="molecule type" value="Genomic_DNA"/>
</dbReference>
<keyword evidence="4" id="KW-1185">Reference proteome</keyword>
<protein>
    <submittedName>
        <fullName evidence="3">Crotonase</fullName>
    </submittedName>
</protein>
<proteinExistence type="predicted"/>
<dbReference type="FunFam" id="3.10.129.10:FF:000042">
    <property type="entry name" value="MaoC domain protein dehydratase"/>
    <property type="match status" value="1"/>
</dbReference>
<gene>
    <name evidence="3" type="ORF">FC26_GL000085</name>
</gene>
<dbReference type="GO" id="GO:0019171">
    <property type="term" value="F:(3R)-hydroxyacyl-[acyl-carrier-protein] dehydratase activity"/>
    <property type="evidence" value="ECO:0007669"/>
    <property type="project" value="TreeGrafter"/>
</dbReference>
<dbReference type="InterPro" id="IPR003965">
    <property type="entry name" value="Fatty_acid_synthase"/>
</dbReference>
<dbReference type="Gene3D" id="3.10.129.10">
    <property type="entry name" value="Hotdog Thioesterase"/>
    <property type="match status" value="1"/>
</dbReference>
<evidence type="ECO:0000313" key="4">
    <source>
        <dbReference type="Proteomes" id="UP000051733"/>
    </source>
</evidence>
<organism evidence="3 4">
    <name type="scientific">Paucilactobacillus vaccinostercus DSM 20634</name>
    <dbReference type="NCBI Taxonomy" id="1423813"/>
    <lineage>
        <taxon>Bacteria</taxon>
        <taxon>Bacillati</taxon>
        <taxon>Bacillota</taxon>
        <taxon>Bacilli</taxon>
        <taxon>Lactobacillales</taxon>
        <taxon>Lactobacillaceae</taxon>
        <taxon>Paucilactobacillus</taxon>
    </lineage>
</organism>
<accession>A0A0R2ADG3</accession>
<keyword evidence="1" id="KW-0456">Lyase</keyword>
<dbReference type="AlphaFoldDB" id="A0A0R2ADG3"/>
<dbReference type="GO" id="GO:0004312">
    <property type="term" value="F:fatty acid synthase activity"/>
    <property type="evidence" value="ECO:0007669"/>
    <property type="project" value="InterPro"/>
</dbReference>
<dbReference type="InterPro" id="IPR002539">
    <property type="entry name" value="MaoC-like_dom"/>
</dbReference>
<dbReference type="Pfam" id="PF01575">
    <property type="entry name" value="MaoC_dehydratas"/>
    <property type="match status" value="1"/>
</dbReference>